<dbReference type="EMBL" id="JBEPSH010000009">
    <property type="protein sequence ID" value="MET4579368.1"/>
    <property type="molecule type" value="Genomic_DNA"/>
</dbReference>
<evidence type="ECO:0000259" key="1">
    <source>
        <dbReference type="Pfam" id="PF01814"/>
    </source>
</evidence>
<dbReference type="Proteomes" id="UP001549320">
    <property type="component" value="Unassembled WGS sequence"/>
</dbReference>
<dbReference type="InterPro" id="IPR012312">
    <property type="entry name" value="Hemerythrin-like"/>
</dbReference>
<dbReference type="RefSeq" id="WP_354447400.1">
    <property type="nucleotide sequence ID" value="NZ_JBEPSH010000009.1"/>
</dbReference>
<evidence type="ECO:0000313" key="3">
    <source>
        <dbReference type="Proteomes" id="UP001549320"/>
    </source>
</evidence>
<comment type="caution">
    <text evidence="2">The sequence shown here is derived from an EMBL/GenBank/DDBJ whole genome shotgun (WGS) entry which is preliminary data.</text>
</comment>
<sequence>MPATNGVVPGFNTPGVGFDQPFEMLEACHERVQRTLGLLGRLSDHIQAHGHDASSRSAAADILRYFDIAAPLHHEDEERHLFPALSKSDDADMRKLVSRLRADHVNLSALWSRLRVVLLAWRDLDRPPSISKADHALMDEFSQIYTSHIPLEESLAYPRARSLIDAAQLADIGREMAIRRRG</sequence>
<evidence type="ECO:0000313" key="2">
    <source>
        <dbReference type="EMBL" id="MET4579368.1"/>
    </source>
</evidence>
<keyword evidence="3" id="KW-1185">Reference proteome</keyword>
<gene>
    <name evidence="2" type="ORF">ABIE13_004496</name>
</gene>
<name>A0ABV2QEB1_9BURK</name>
<protein>
    <submittedName>
        <fullName evidence="2">Hemerythrin-like domain-containing protein</fullName>
    </submittedName>
</protein>
<dbReference type="Pfam" id="PF01814">
    <property type="entry name" value="Hemerythrin"/>
    <property type="match status" value="1"/>
</dbReference>
<reference evidence="2 3" key="1">
    <citation type="submission" date="2024-06" db="EMBL/GenBank/DDBJ databases">
        <title>Sorghum-associated microbial communities from plants grown in Nebraska, USA.</title>
        <authorList>
            <person name="Schachtman D."/>
        </authorList>
    </citation>
    <scope>NUCLEOTIDE SEQUENCE [LARGE SCALE GENOMIC DNA]</scope>
    <source>
        <strain evidence="2 3">2709</strain>
    </source>
</reference>
<accession>A0ABV2QEB1</accession>
<dbReference type="Gene3D" id="1.20.120.520">
    <property type="entry name" value="nmb1532 protein domain like"/>
    <property type="match status" value="1"/>
</dbReference>
<feature type="domain" description="Hemerythrin-like" evidence="1">
    <location>
        <begin position="21"/>
        <end position="160"/>
    </location>
</feature>
<organism evidence="2 3">
    <name type="scientific">Ottowia thiooxydans</name>
    <dbReference type="NCBI Taxonomy" id="219182"/>
    <lineage>
        <taxon>Bacteria</taxon>
        <taxon>Pseudomonadati</taxon>
        <taxon>Pseudomonadota</taxon>
        <taxon>Betaproteobacteria</taxon>
        <taxon>Burkholderiales</taxon>
        <taxon>Comamonadaceae</taxon>
        <taxon>Ottowia</taxon>
    </lineage>
</organism>
<proteinExistence type="predicted"/>
<dbReference type="CDD" id="cd12108">
    <property type="entry name" value="Hr-like"/>
    <property type="match status" value="1"/>
</dbReference>